<sequence>MSGDVVRARELSELLRTGPFHHALRAAVGNSGLTLERLHQRLARRGVHVSITSLSYWQAGRSRPERSESLRAIRAIENITGVPPHSLTGLLGPPRPRGVRATVKPDPRSYDGLLEPADSVAETLTDLIGPWDGQLRPQVVDESLVLDSAGVVSELRVRVLERAIAPAPDRHLAVFVGEPGSAPGQMRIEPLENCRLGRVRHHRTQPVIAAELLFDRSLQARETHLLEYRLIDDSAGTASTEYRRAFRYPADLFVLSVAFDDGRLPSRCRGIVEVRDDPDATVEMELGLSASRIAHLAREDVDPGAVTIAWEWE</sequence>
<keyword evidence="3" id="KW-1185">Reference proteome</keyword>
<dbReference type="RefSeq" id="WP_179462983.1">
    <property type="nucleotide sequence ID" value="NZ_JACBZX010000001.1"/>
</dbReference>
<feature type="region of interest" description="Disordered" evidence="1">
    <location>
        <begin position="85"/>
        <end position="114"/>
    </location>
</feature>
<dbReference type="Proteomes" id="UP000592181">
    <property type="component" value="Unassembled WGS sequence"/>
</dbReference>
<proteinExistence type="predicted"/>
<dbReference type="AlphaFoldDB" id="A0A852X3K7"/>
<reference evidence="2 3" key="1">
    <citation type="submission" date="2020-07" db="EMBL/GenBank/DDBJ databases">
        <title>Sequencing the genomes of 1000 actinobacteria strains.</title>
        <authorList>
            <person name="Klenk H.-P."/>
        </authorList>
    </citation>
    <scope>NUCLEOTIDE SEQUENCE [LARGE SCALE GENOMIC DNA]</scope>
    <source>
        <strain evidence="2 3">DSM 24723</strain>
    </source>
</reference>
<name>A0A852X3K7_9MICO</name>
<protein>
    <submittedName>
        <fullName evidence="2">Uncharacterized protein</fullName>
    </submittedName>
</protein>
<gene>
    <name evidence="2" type="ORF">BJY28_002115</name>
</gene>
<evidence type="ECO:0000256" key="1">
    <source>
        <dbReference type="SAM" id="MobiDB-lite"/>
    </source>
</evidence>
<accession>A0A852X3K7</accession>
<evidence type="ECO:0000313" key="3">
    <source>
        <dbReference type="Proteomes" id="UP000592181"/>
    </source>
</evidence>
<organism evidence="2 3">
    <name type="scientific">Janibacter alkaliphilus</name>
    <dbReference type="NCBI Taxonomy" id="1069963"/>
    <lineage>
        <taxon>Bacteria</taxon>
        <taxon>Bacillati</taxon>
        <taxon>Actinomycetota</taxon>
        <taxon>Actinomycetes</taxon>
        <taxon>Micrococcales</taxon>
        <taxon>Intrasporangiaceae</taxon>
        <taxon>Janibacter</taxon>
    </lineage>
</organism>
<comment type="caution">
    <text evidence="2">The sequence shown here is derived from an EMBL/GenBank/DDBJ whole genome shotgun (WGS) entry which is preliminary data.</text>
</comment>
<evidence type="ECO:0000313" key="2">
    <source>
        <dbReference type="EMBL" id="NYG37646.1"/>
    </source>
</evidence>
<dbReference type="EMBL" id="JACBZX010000001">
    <property type="protein sequence ID" value="NYG37646.1"/>
    <property type="molecule type" value="Genomic_DNA"/>
</dbReference>